<dbReference type="Gene3D" id="3.20.20.140">
    <property type="entry name" value="Metal-dependent hydrolases"/>
    <property type="match status" value="1"/>
</dbReference>
<dbReference type="PANTHER" id="PTHR21240">
    <property type="entry name" value="2-AMINO-3-CARBOXYLMUCONATE-6-SEMIALDEHYDE DECARBOXYLASE"/>
    <property type="match status" value="1"/>
</dbReference>
<dbReference type="KEGG" id="nml:Namu_4102"/>
<keyword evidence="1 4" id="KW-0456">Lyase</keyword>
<dbReference type="GO" id="GO:0019748">
    <property type="term" value="P:secondary metabolic process"/>
    <property type="evidence" value="ECO:0007669"/>
    <property type="project" value="TreeGrafter"/>
</dbReference>
<dbReference type="Proteomes" id="UP000002218">
    <property type="component" value="Chromosome"/>
</dbReference>
<feature type="region of interest" description="Disordered" evidence="2">
    <location>
        <begin position="31"/>
        <end position="52"/>
    </location>
</feature>
<dbReference type="eggNOG" id="COG2159">
    <property type="taxonomic scope" value="Bacteria"/>
</dbReference>
<feature type="domain" description="Amidohydrolase-related" evidence="3">
    <location>
        <begin position="57"/>
        <end position="382"/>
    </location>
</feature>
<evidence type="ECO:0000256" key="2">
    <source>
        <dbReference type="SAM" id="MobiDB-lite"/>
    </source>
</evidence>
<organism evidence="4 5">
    <name type="scientific">Nakamurella multipartita (strain ATCC 700099 / DSM 44233 / CIP 104796 / JCM 9543 / NBRC 105858 / Y-104)</name>
    <name type="common">Microsphaera multipartita</name>
    <dbReference type="NCBI Taxonomy" id="479431"/>
    <lineage>
        <taxon>Bacteria</taxon>
        <taxon>Bacillati</taxon>
        <taxon>Actinomycetota</taxon>
        <taxon>Actinomycetes</taxon>
        <taxon>Nakamurellales</taxon>
        <taxon>Nakamurellaceae</taxon>
        <taxon>Nakamurella</taxon>
    </lineage>
</organism>
<reference evidence="5" key="1">
    <citation type="submission" date="2009-09" db="EMBL/GenBank/DDBJ databases">
        <title>The complete genome of Nakamurella multipartita DSM 44233.</title>
        <authorList>
            <consortium name="US DOE Joint Genome Institute (JGI-PGF)"/>
            <person name="Lucas S."/>
            <person name="Copeland A."/>
            <person name="Lapidus A."/>
            <person name="Glavina del Rio T."/>
            <person name="Dalin E."/>
            <person name="Tice H."/>
            <person name="Bruce D."/>
            <person name="Goodwin L."/>
            <person name="Pitluck S."/>
            <person name="Kyrpides N."/>
            <person name="Mavromatis K."/>
            <person name="Ivanova N."/>
            <person name="Ovchinnikova G."/>
            <person name="Sims D."/>
            <person name="Meincke L."/>
            <person name="Brettin T."/>
            <person name="Detter J.C."/>
            <person name="Han C."/>
            <person name="Larimer F."/>
            <person name="Land M."/>
            <person name="Hauser L."/>
            <person name="Markowitz V."/>
            <person name="Cheng J.-F."/>
            <person name="Hugenholtz P."/>
            <person name="Woyke T."/>
            <person name="Wu D."/>
            <person name="Klenk H.-P."/>
            <person name="Eisen J.A."/>
        </authorList>
    </citation>
    <scope>NUCLEOTIDE SEQUENCE [LARGE SCALE GENOMIC DNA]</scope>
    <source>
        <strain evidence="5">ATCC 700099 / DSM 44233 / CIP 104796 / JCM 9543 / NBRC 105858 / Y-104</strain>
    </source>
</reference>
<dbReference type="GO" id="GO:0016787">
    <property type="term" value="F:hydrolase activity"/>
    <property type="evidence" value="ECO:0007669"/>
    <property type="project" value="InterPro"/>
</dbReference>
<dbReference type="EC" id="4.1.1.45" evidence="4"/>
<dbReference type="InParanoid" id="C8XHT8"/>
<gene>
    <name evidence="4" type="ordered locus">Namu_4102</name>
</gene>
<dbReference type="PANTHER" id="PTHR21240:SF28">
    <property type="entry name" value="ISO-OROTATE DECARBOXYLASE (EUROFUNG)"/>
    <property type="match status" value="1"/>
</dbReference>
<evidence type="ECO:0000313" key="4">
    <source>
        <dbReference type="EMBL" id="ACV80391.1"/>
    </source>
</evidence>
<dbReference type="GO" id="GO:0001760">
    <property type="term" value="F:aminocarboxymuconate-semialdehyde decarboxylase activity"/>
    <property type="evidence" value="ECO:0007669"/>
    <property type="project" value="UniProtKB-EC"/>
</dbReference>
<dbReference type="InterPro" id="IPR032466">
    <property type="entry name" value="Metal_Hydrolase"/>
</dbReference>
<keyword evidence="5" id="KW-1185">Reference proteome</keyword>
<dbReference type="STRING" id="479431.Namu_4102"/>
<dbReference type="AlphaFoldDB" id="C8XHT8"/>
<dbReference type="Pfam" id="PF04909">
    <property type="entry name" value="Amidohydro_2"/>
    <property type="match status" value="1"/>
</dbReference>
<name>C8XHT8_NAKMY</name>
<feature type="compositionally biased region" description="Low complexity" evidence="2">
    <location>
        <begin position="33"/>
        <end position="52"/>
    </location>
</feature>
<sequence>MIGAAGRWHSDAGAEPAVQPNTWEVALTSSNPADTSVTAGSTAAGSTAAAPTGPRVVDVHAHAMPMPLLRSLADRGLADVSAVDQGIVRLDPKVSGVGPGAPLPLARSQHDVATRLVEMDAAGVDVHAVSLPPFLFATNADDAGFATGIVAQGNDELAGYVAGAPDRLVGLGYVPLGWPGVADEAVRVLDELGLAGIAIGSQGGGKDLDDPVNEDLWALLAERNTFVFLHPSGMPAGPRLKDYWMPQLVGYPMETAIAVARLVFSGTLERYPITLCLAHGGGCVPSLRGRMDMGWERKDVAHTNDHPPTHYTDRLYYDTAVFNTTVLSRIVQDVGVEHVLMGTDHPFELGDPTPRKTVGDLGLSEADTAAILGGTASRLLGLA</sequence>
<evidence type="ECO:0000313" key="5">
    <source>
        <dbReference type="Proteomes" id="UP000002218"/>
    </source>
</evidence>
<reference evidence="4 5" key="2">
    <citation type="journal article" date="2010" name="Stand. Genomic Sci.">
        <title>Complete genome sequence of Nakamurella multipartita type strain (Y-104).</title>
        <authorList>
            <person name="Tice H."/>
            <person name="Mayilraj S."/>
            <person name="Sims D."/>
            <person name="Lapidus A."/>
            <person name="Nolan M."/>
            <person name="Lucas S."/>
            <person name="Glavina Del Rio T."/>
            <person name="Copeland A."/>
            <person name="Cheng J.F."/>
            <person name="Meincke L."/>
            <person name="Bruce D."/>
            <person name="Goodwin L."/>
            <person name="Pitluck S."/>
            <person name="Ivanova N."/>
            <person name="Mavromatis K."/>
            <person name="Ovchinnikova G."/>
            <person name="Pati A."/>
            <person name="Chen A."/>
            <person name="Palaniappan K."/>
            <person name="Land M."/>
            <person name="Hauser L."/>
            <person name="Chang Y.J."/>
            <person name="Jeffries C.D."/>
            <person name="Detter J.C."/>
            <person name="Brettin T."/>
            <person name="Rohde M."/>
            <person name="Goker M."/>
            <person name="Bristow J."/>
            <person name="Eisen J.A."/>
            <person name="Markowitz V."/>
            <person name="Hugenholtz P."/>
            <person name="Kyrpides N.C."/>
            <person name="Klenk H.P."/>
            <person name="Chen F."/>
        </authorList>
    </citation>
    <scope>NUCLEOTIDE SEQUENCE [LARGE SCALE GENOMIC DNA]</scope>
    <source>
        <strain evidence="5">ATCC 700099 / DSM 44233 / CIP 104796 / JCM 9543 / NBRC 105858 / Y-104</strain>
    </source>
</reference>
<proteinExistence type="predicted"/>
<dbReference type="HOGENOM" id="CLU_039329_4_0_11"/>
<evidence type="ECO:0000259" key="3">
    <source>
        <dbReference type="Pfam" id="PF04909"/>
    </source>
</evidence>
<accession>C8XHT8</accession>
<dbReference type="InterPro" id="IPR032465">
    <property type="entry name" value="ACMSD"/>
</dbReference>
<dbReference type="InterPro" id="IPR006680">
    <property type="entry name" value="Amidohydro-rel"/>
</dbReference>
<dbReference type="GO" id="GO:0005737">
    <property type="term" value="C:cytoplasm"/>
    <property type="evidence" value="ECO:0007669"/>
    <property type="project" value="TreeGrafter"/>
</dbReference>
<dbReference type="EMBL" id="CP001737">
    <property type="protein sequence ID" value="ACV80391.1"/>
    <property type="molecule type" value="Genomic_DNA"/>
</dbReference>
<evidence type="ECO:0000256" key="1">
    <source>
        <dbReference type="ARBA" id="ARBA00023239"/>
    </source>
</evidence>
<protein>
    <submittedName>
        <fullName evidence="4">Aminocarboxymuconate-semialdehyde decarboxylase</fullName>
        <ecNumber evidence="4">4.1.1.45</ecNumber>
    </submittedName>
</protein>
<dbReference type="SUPFAM" id="SSF51556">
    <property type="entry name" value="Metallo-dependent hydrolases"/>
    <property type="match status" value="1"/>
</dbReference>